<keyword evidence="4" id="KW-1278">Translocase</keyword>
<dbReference type="GO" id="GO:0005524">
    <property type="term" value="F:ATP binding"/>
    <property type="evidence" value="ECO:0007669"/>
    <property type="project" value="UniProtKB-KW"/>
</dbReference>
<evidence type="ECO:0000313" key="8">
    <source>
        <dbReference type="Proteomes" id="UP000468668"/>
    </source>
</evidence>
<dbReference type="SMART" id="SM00382">
    <property type="entry name" value="AAA"/>
    <property type="match status" value="1"/>
</dbReference>
<dbReference type="Pfam" id="PF00005">
    <property type="entry name" value="ABC_tran"/>
    <property type="match status" value="1"/>
</dbReference>
<feature type="domain" description="ABC transporter" evidence="6">
    <location>
        <begin position="63"/>
        <end position="299"/>
    </location>
</feature>
<comment type="caution">
    <text evidence="7">The sequence shown here is derived from an EMBL/GenBank/DDBJ whole genome shotgun (WGS) entry which is preliminary data.</text>
</comment>
<evidence type="ECO:0000313" key="7">
    <source>
        <dbReference type="EMBL" id="KAB1640617.1"/>
    </source>
</evidence>
<keyword evidence="3 7" id="KW-0067">ATP-binding</keyword>
<dbReference type="EMBL" id="WAJR01000010">
    <property type="protein sequence ID" value="KAB1640617.1"/>
    <property type="molecule type" value="Genomic_DNA"/>
</dbReference>
<reference evidence="7 8" key="1">
    <citation type="submission" date="2019-09" db="EMBL/GenBank/DDBJ databases">
        <title>Whole genome shotgun sequencing (WGS) of Ellagibacter isourolithinifaciens DSM 104140(T) and Adlercreutzia muris DSM 29508(T).</title>
        <authorList>
            <person name="Stoll D.A."/>
            <person name="Danylec N."/>
            <person name="Huch M."/>
        </authorList>
    </citation>
    <scope>NUCLEOTIDE SEQUENCE [LARGE SCALE GENOMIC DNA]</scope>
    <source>
        <strain evidence="7 8">DSM 104140</strain>
    </source>
</reference>
<evidence type="ECO:0000256" key="4">
    <source>
        <dbReference type="ARBA" id="ARBA00022967"/>
    </source>
</evidence>
<dbReference type="InterPro" id="IPR003593">
    <property type="entry name" value="AAA+_ATPase"/>
</dbReference>
<proteinExistence type="predicted"/>
<keyword evidence="1" id="KW-0813">Transport</keyword>
<evidence type="ECO:0000256" key="5">
    <source>
        <dbReference type="SAM" id="MobiDB-lite"/>
    </source>
</evidence>
<evidence type="ECO:0000259" key="6">
    <source>
        <dbReference type="PROSITE" id="PS50893"/>
    </source>
</evidence>
<keyword evidence="8" id="KW-1185">Reference proteome</keyword>
<evidence type="ECO:0000256" key="1">
    <source>
        <dbReference type="ARBA" id="ARBA00022448"/>
    </source>
</evidence>
<keyword evidence="2" id="KW-0547">Nucleotide-binding</keyword>
<dbReference type="SUPFAM" id="SSF52540">
    <property type="entry name" value="P-loop containing nucleoside triphosphate hydrolases"/>
    <property type="match status" value="1"/>
</dbReference>
<name>A0A6N6NLS8_9ACTN</name>
<dbReference type="CDD" id="cd03214">
    <property type="entry name" value="ABC_Iron-Siderophores_B12_Hemin"/>
    <property type="match status" value="1"/>
</dbReference>
<evidence type="ECO:0000256" key="3">
    <source>
        <dbReference type="ARBA" id="ARBA00022840"/>
    </source>
</evidence>
<accession>A0A6N6NLS8</accession>
<dbReference type="PANTHER" id="PTHR42794">
    <property type="entry name" value="HEMIN IMPORT ATP-BINDING PROTEIN HMUV"/>
    <property type="match status" value="1"/>
</dbReference>
<feature type="region of interest" description="Disordered" evidence="5">
    <location>
        <begin position="1"/>
        <end position="26"/>
    </location>
</feature>
<dbReference type="InterPro" id="IPR027417">
    <property type="entry name" value="P-loop_NTPase"/>
</dbReference>
<organism evidence="7 8">
    <name type="scientific">Ellagibacter isourolithinifaciens</name>
    <dbReference type="NCBI Taxonomy" id="2137581"/>
    <lineage>
        <taxon>Bacteria</taxon>
        <taxon>Bacillati</taxon>
        <taxon>Actinomycetota</taxon>
        <taxon>Coriobacteriia</taxon>
        <taxon>Eggerthellales</taxon>
        <taxon>Eggerthellaceae</taxon>
        <taxon>Ellagibacter</taxon>
    </lineage>
</organism>
<dbReference type="OrthoDB" id="5296765at2"/>
<dbReference type="AlphaFoldDB" id="A0A6N6NLS8"/>
<evidence type="ECO:0000256" key="2">
    <source>
        <dbReference type="ARBA" id="ARBA00022741"/>
    </source>
</evidence>
<sequence>MGEFVPRPKTLGGGVPCSDSPELARKRQKALSARAELRVERPLRAESNLETPVETQADGAPLFRISDLSAGYDKKVVVEGVDLEVRAGDVVALIGPNGSGKSTILKTITRHLAPLAGAVELDGREISRWKTAEFARNLAVMLTDRPQTELLTCRDVVEAGRHPYTGRMGTLSPDDHSRVDEAMKTAHVEELAERDFMQISDGQRQRVMLARAIAQDPRVLVLDEPTSYLDIRYQIDLLRILRHLAKSRNVAVIMSIHELELAQKSADKVICVKDGRVFRAGAPEDIFTRETIGELYGLQHGTFNERFGSVEIGRPHGDAHTFVIAGAGTGSAVFRQLIRQGKAFYAGVLHEGDIDCELARDLAAECVAERAFEPIGDKTIARAKELLVHCARLIVCPAAFGTINARNAELIEFARSHGIEVMRACEGASLRNGYVPQRARLLP</sequence>
<dbReference type="GO" id="GO:0016887">
    <property type="term" value="F:ATP hydrolysis activity"/>
    <property type="evidence" value="ECO:0007669"/>
    <property type="project" value="InterPro"/>
</dbReference>
<dbReference type="PANTHER" id="PTHR42794:SF1">
    <property type="entry name" value="HEMIN IMPORT ATP-BINDING PROTEIN HMUV"/>
    <property type="match status" value="1"/>
</dbReference>
<protein>
    <submittedName>
        <fullName evidence="7">ABC transporter ATP-binding protein</fullName>
    </submittedName>
</protein>
<gene>
    <name evidence="7" type="ORF">F8C90_05470</name>
</gene>
<dbReference type="Gene3D" id="3.40.50.300">
    <property type="entry name" value="P-loop containing nucleotide triphosphate hydrolases"/>
    <property type="match status" value="1"/>
</dbReference>
<dbReference type="InterPro" id="IPR003439">
    <property type="entry name" value="ABC_transporter-like_ATP-bd"/>
</dbReference>
<dbReference type="Proteomes" id="UP000468668">
    <property type="component" value="Unassembled WGS sequence"/>
</dbReference>
<dbReference type="FunFam" id="3.40.50.300:FF:000134">
    <property type="entry name" value="Iron-enterobactin ABC transporter ATP-binding protein"/>
    <property type="match status" value="1"/>
</dbReference>
<dbReference type="PROSITE" id="PS50893">
    <property type="entry name" value="ABC_TRANSPORTER_2"/>
    <property type="match status" value="1"/>
</dbReference>